<evidence type="ECO:0000256" key="1">
    <source>
        <dbReference type="SAM" id="Phobius"/>
    </source>
</evidence>
<evidence type="ECO:0000313" key="3">
    <source>
        <dbReference type="Proteomes" id="UP000002724"/>
    </source>
</evidence>
<protein>
    <submittedName>
        <fullName evidence="2">Uncharacterized protein</fullName>
    </submittedName>
</protein>
<dbReference type="STRING" id="324925.Ppha_0995"/>
<feature type="transmembrane region" description="Helical" evidence="1">
    <location>
        <begin position="12"/>
        <end position="36"/>
    </location>
</feature>
<keyword evidence="3" id="KW-1185">Reference proteome</keyword>
<dbReference type="RefSeq" id="WP_012507773.1">
    <property type="nucleotide sequence ID" value="NC_011060.1"/>
</dbReference>
<keyword evidence="1" id="KW-0472">Membrane</keyword>
<dbReference type="AlphaFoldDB" id="B4SFM4"/>
<reference evidence="2 3" key="1">
    <citation type="submission" date="2008-06" db="EMBL/GenBank/DDBJ databases">
        <title>Complete sequence of Pelodictyon phaeoclathratiforme BU-1.</title>
        <authorList>
            <consortium name="US DOE Joint Genome Institute"/>
            <person name="Lucas S."/>
            <person name="Copeland A."/>
            <person name="Lapidus A."/>
            <person name="Glavina del Rio T."/>
            <person name="Dalin E."/>
            <person name="Tice H."/>
            <person name="Bruce D."/>
            <person name="Goodwin L."/>
            <person name="Pitluck S."/>
            <person name="Schmutz J."/>
            <person name="Larimer F."/>
            <person name="Land M."/>
            <person name="Hauser L."/>
            <person name="Kyrpides N."/>
            <person name="Mikhailova N."/>
            <person name="Liu Z."/>
            <person name="Li T."/>
            <person name="Zhao F."/>
            <person name="Overmann J."/>
            <person name="Bryant D.A."/>
            <person name="Richardson P."/>
        </authorList>
    </citation>
    <scope>NUCLEOTIDE SEQUENCE [LARGE SCALE GENOMIC DNA]</scope>
    <source>
        <strain evidence="3">DSM 5477 / BU-1</strain>
    </source>
</reference>
<feature type="transmembrane region" description="Helical" evidence="1">
    <location>
        <begin position="71"/>
        <end position="91"/>
    </location>
</feature>
<dbReference type="EMBL" id="CP001110">
    <property type="protein sequence ID" value="ACF43279.1"/>
    <property type="molecule type" value="Genomic_DNA"/>
</dbReference>
<dbReference type="eggNOG" id="ENOG50330HB">
    <property type="taxonomic scope" value="Bacteria"/>
</dbReference>
<dbReference type="Proteomes" id="UP000002724">
    <property type="component" value="Chromosome"/>
</dbReference>
<dbReference type="HOGENOM" id="CLU_125927_0_0_10"/>
<name>B4SFM4_PELPB</name>
<keyword evidence="1" id="KW-1133">Transmembrane helix</keyword>
<feature type="transmembrane region" description="Helical" evidence="1">
    <location>
        <begin position="42"/>
        <end position="59"/>
    </location>
</feature>
<keyword evidence="1" id="KW-0812">Transmembrane</keyword>
<dbReference type="OrthoDB" id="5363112at2"/>
<dbReference type="KEGG" id="pph:Ppha_0995"/>
<sequence>MKQTLKSWATPLAVGAFTISTVTGLLIFFDIEIGLVEPVHKWLSWLLVTAVLLHLISNGKQFVTYFSKKTALGIIGAALIITIASLLPIFGEEDEGKEKGKEHQGKIAVQLLESSSLETVALVTRITEKLLVEELGKSGIIVKNPSLTIQQIASTNKKSEKEVLDAILKQTKRSVTKESDND</sequence>
<gene>
    <name evidence="2" type="ordered locus">Ppha_0995</name>
</gene>
<accession>B4SFM4</accession>
<organism evidence="2 3">
    <name type="scientific">Pelodictyon phaeoclathratiforme (strain DSM 5477 / BU-1)</name>
    <dbReference type="NCBI Taxonomy" id="324925"/>
    <lineage>
        <taxon>Bacteria</taxon>
        <taxon>Pseudomonadati</taxon>
        <taxon>Chlorobiota</taxon>
        <taxon>Chlorobiia</taxon>
        <taxon>Chlorobiales</taxon>
        <taxon>Chlorobiaceae</taxon>
        <taxon>Chlorobium/Pelodictyon group</taxon>
        <taxon>Pelodictyon</taxon>
    </lineage>
</organism>
<proteinExistence type="predicted"/>
<evidence type="ECO:0000313" key="2">
    <source>
        <dbReference type="EMBL" id="ACF43279.1"/>
    </source>
</evidence>